<reference evidence="9" key="1">
    <citation type="submission" date="2015-09" db="EMBL/GenBank/DDBJ databases">
        <authorList>
            <consortium name="Pathogen Informatics"/>
        </authorList>
    </citation>
    <scope>NUCLEOTIDE SEQUENCE [LARGE SCALE GENOMIC DNA]</scope>
    <source>
        <strain evidence="9">Lake Konstanz</strain>
    </source>
</reference>
<dbReference type="PANTHER" id="PTHR11753">
    <property type="entry name" value="ADAPTOR COMPLEXES SMALL SUBUNIT FAMILY"/>
    <property type="match status" value="1"/>
</dbReference>
<dbReference type="InterPro" id="IPR022775">
    <property type="entry name" value="AP_mu_sigma_su"/>
</dbReference>
<dbReference type="OrthoDB" id="10261046at2759"/>
<keyword evidence="5 6" id="KW-0472">Membrane</keyword>
<gene>
    <name evidence="8" type="ORF">BSAL_85090</name>
</gene>
<evidence type="ECO:0000256" key="6">
    <source>
        <dbReference type="PIRNR" id="PIRNR015588"/>
    </source>
</evidence>
<dbReference type="AlphaFoldDB" id="A0A0S4J0F7"/>
<dbReference type="InterPro" id="IPR016635">
    <property type="entry name" value="AP_complex_ssu"/>
</dbReference>
<evidence type="ECO:0000313" key="9">
    <source>
        <dbReference type="Proteomes" id="UP000051952"/>
    </source>
</evidence>
<protein>
    <recommendedName>
        <fullName evidence="6">AP complex subunit sigma</fullName>
    </recommendedName>
</protein>
<evidence type="ECO:0000259" key="7">
    <source>
        <dbReference type="Pfam" id="PF01217"/>
    </source>
</evidence>
<dbReference type="Pfam" id="PF01217">
    <property type="entry name" value="Clat_adaptor_s"/>
    <property type="match status" value="1"/>
</dbReference>
<evidence type="ECO:0000256" key="5">
    <source>
        <dbReference type="ARBA" id="ARBA00023136"/>
    </source>
</evidence>
<evidence type="ECO:0000256" key="2">
    <source>
        <dbReference type="ARBA" id="ARBA00006972"/>
    </source>
</evidence>
<comment type="similarity">
    <text evidence="2 6">Belongs to the adaptor complexes small subunit family.</text>
</comment>
<dbReference type="SUPFAM" id="SSF64356">
    <property type="entry name" value="SNARE-like"/>
    <property type="match status" value="1"/>
</dbReference>
<dbReference type="GO" id="GO:0006886">
    <property type="term" value="P:intracellular protein transport"/>
    <property type="evidence" value="ECO:0007669"/>
    <property type="project" value="UniProtKB-UniRule"/>
</dbReference>
<dbReference type="InterPro" id="IPR011012">
    <property type="entry name" value="Longin-like_dom_sf"/>
</dbReference>
<dbReference type="PIRSF" id="PIRSF015588">
    <property type="entry name" value="AP_complex_sigma"/>
    <property type="match status" value="1"/>
</dbReference>
<keyword evidence="4 6" id="KW-0653">Protein transport</keyword>
<evidence type="ECO:0000313" key="8">
    <source>
        <dbReference type="EMBL" id="CUG76256.1"/>
    </source>
</evidence>
<proteinExistence type="inferred from homology"/>
<accession>A0A0S4J0F7</accession>
<dbReference type="GO" id="GO:0012505">
    <property type="term" value="C:endomembrane system"/>
    <property type="evidence" value="ECO:0007669"/>
    <property type="project" value="UniProtKB-SubCell"/>
</dbReference>
<comment type="subcellular location">
    <subcellularLocation>
        <location evidence="1">Endomembrane system</location>
    </subcellularLocation>
</comment>
<keyword evidence="3 6" id="KW-0813">Transport</keyword>
<dbReference type="VEuPathDB" id="TriTrypDB:BSAL_85090"/>
<sequence>MIKSVIIINTSGKIRLLNCYENQIPLNIQQELVMKVYRAIAKRGDDLCNFVDGFTDWPTPDTRIIYRRYATLCFVFVVDSSESQLAILDLIQVFVETLDRTFENVCELDLIFHSDKVQHALMEMVMGGMVAETSRDEVIRSLAEMNKLGSGKAGSASPISSSGYHR</sequence>
<evidence type="ECO:0000256" key="4">
    <source>
        <dbReference type="ARBA" id="ARBA00022927"/>
    </source>
</evidence>
<keyword evidence="9" id="KW-1185">Reference proteome</keyword>
<feature type="domain" description="AP complex mu/sigma subunit" evidence="7">
    <location>
        <begin position="1"/>
        <end position="147"/>
    </location>
</feature>
<dbReference type="EMBL" id="CYKH01000993">
    <property type="protein sequence ID" value="CUG76256.1"/>
    <property type="molecule type" value="Genomic_DNA"/>
</dbReference>
<evidence type="ECO:0000256" key="3">
    <source>
        <dbReference type="ARBA" id="ARBA00022448"/>
    </source>
</evidence>
<evidence type="ECO:0000256" key="1">
    <source>
        <dbReference type="ARBA" id="ARBA00004308"/>
    </source>
</evidence>
<dbReference type="FunFam" id="3.30.450.60:FF:000001">
    <property type="entry name" value="AP complex subunit sigma"/>
    <property type="match status" value="1"/>
</dbReference>
<dbReference type="Proteomes" id="UP000051952">
    <property type="component" value="Unassembled WGS sequence"/>
</dbReference>
<dbReference type="Gene3D" id="3.30.450.60">
    <property type="match status" value="1"/>
</dbReference>
<dbReference type="OMA" id="DLIFNWQ"/>
<name>A0A0S4J0F7_BODSA</name>
<organism evidence="8 9">
    <name type="scientific">Bodo saltans</name>
    <name type="common">Flagellated protozoan</name>
    <dbReference type="NCBI Taxonomy" id="75058"/>
    <lineage>
        <taxon>Eukaryota</taxon>
        <taxon>Discoba</taxon>
        <taxon>Euglenozoa</taxon>
        <taxon>Kinetoplastea</taxon>
        <taxon>Metakinetoplastina</taxon>
        <taxon>Eubodonida</taxon>
        <taxon>Bodonidae</taxon>
        <taxon>Bodo</taxon>
    </lineage>
</organism>